<dbReference type="Proteomes" id="UP000183104">
    <property type="component" value="Unassembled WGS sequence"/>
</dbReference>
<keyword evidence="1" id="KW-0813">Transport</keyword>
<dbReference type="RefSeq" id="WP_054966728.1">
    <property type="nucleotide sequence ID" value="NZ_FMUN01000002.1"/>
</dbReference>
<evidence type="ECO:0000256" key="5">
    <source>
        <dbReference type="ARBA" id="ARBA00023004"/>
    </source>
</evidence>
<reference evidence="10" key="1">
    <citation type="submission" date="2016-10" db="EMBL/GenBank/DDBJ databases">
        <authorList>
            <person name="Varghese N."/>
        </authorList>
    </citation>
    <scope>NUCLEOTIDE SEQUENCE [LARGE SCALE GENOMIC DNA]</scope>
    <source>
        <strain evidence="10">HL 19</strain>
    </source>
</reference>
<evidence type="ECO:0000256" key="3">
    <source>
        <dbReference type="ARBA" id="ARBA00022723"/>
    </source>
</evidence>
<dbReference type="GO" id="GO:0020037">
    <property type="term" value="F:heme binding"/>
    <property type="evidence" value="ECO:0007669"/>
    <property type="project" value="InterPro"/>
</dbReference>
<organism evidence="9 10">
    <name type="scientific">Thiohalorhabdus denitrificans</name>
    <dbReference type="NCBI Taxonomy" id="381306"/>
    <lineage>
        <taxon>Bacteria</taxon>
        <taxon>Pseudomonadati</taxon>
        <taxon>Pseudomonadota</taxon>
        <taxon>Gammaproteobacteria</taxon>
        <taxon>Thiohalorhabdales</taxon>
        <taxon>Thiohalorhabdaceae</taxon>
        <taxon>Thiohalorhabdus</taxon>
    </lineage>
</organism>
<evidence type="ECO:0000313" key="10">
    <source>
        <dbReference type="Proteomes" id="UP000183104"/>
    </source>
</evidence>
<dbReference type="PROSITE" id="PS51007">
    <property type="entry name" value="CYTC"/>
    <property type="match status" value="1"/>
</dbReference>
<dbReference type="InterPro" id="IPR050597">
    <property type="entry name" value="Cytochrome_c_Oxidase_Subunit"/>
</dbReference>
<name>A0A1G5BQX7_9GAMM</name>
<feature type="domain" description="Cytochrome c" evidence="8">
    <location>
        <begin position="29"/>
        <end position="119"/>
    </location>
</feature>
<sequence>MKRTGIVLMSLMLGGGAGSALAEEGHSSGPEDSGLTAKEIVQEGIPDKGVAACQSCHGETGESPVPMYPHLAGQYESYLSHSLRGYRDGRRDEATMKQQAKNLTDREIDALASYFSSQQDSLDVPGND</sequence>
<dbReference type="PANTHER" id="PTHR33751:SF9">
    <property type="entry name" value="CYTOCHROME C4"/>
    <property type="match status" value="1"/>
</dbReference>
<evidence type="ECO:0000259" key="8">
    <source>
        <dbReference type="PROSITE" id="PS51007"/>
    </source>
</evidence>
<proteinExistence type="predicted"/>
<keyword evidence="10" id="KW-1185">Reference proteome</keyword>
<gene>
    <name evidence="9" type="ORF">SAMN05661077_0737</name>
</gene>
<dbReference type="STRING" id="381306.AN478_11460"/>
<keyword evidence="4" id="KW-0249">Electron transport</keyword>
<dbReference type="InterPro" id="IPR009056">
    <property type="entry name" value="Cyt_c-like_dom"/>
</dbReference>
<evidence type="ECO:0000256" key="4">
    <source>
        <dbReference type="ARBA" id="ARBA00022982"/>
    </source>
</evidence>
<evidence type="ECO:0000256" key="7">
    <source>
        <dbReference type="SAM" id="SignalP"/>
    </source>
</evidence>
<dbReference type="EMBL" id="FMUN01000002">
    <property type="protein sequence ID" value="SCX92625.1"/>
    <property type="molecule type" value="Genomic_DNA"/>
</dbReference>
<keyword evidence="7" id="KW-0732">Signal</keyword>
<protein>
    <submittedName>
        <fullName evidence="9">Cytochrome c</fullName>
    </submittedName>
</protein>
<keyword evidence="2 6" id="KW-0349">Heme</keyword>
<dbReference type="PANTHER" id="PTHR33751">
    <property type="entry name" value="CBB3-TYPE CYTOCHROME C OXIDASE SUBUNIT FIXP"/>
    <property type="match status" value="1"/>
</dbReference>
<dbReference type="AlphaFoldDB" id="A0A1G5BQX7"/>
<dbReference type="Gene3D" id="1.10.760.10">
    <property type="entry name" value="Cytochrome c-like domain"/>
    <property type="match status" value="1"/>
</dbReference>
<evidence type="ECO:0000256" key="1">
    <source>
        <dbReference type="ARBA" id="ARBA00022448"/>
    </source>
</evidence>
<evidence type="ECO:0000256" key="2">
    <source>
        <dbReference type="ARBA" id="ARBA00022617"/>
    </source>
</evidence>
<dbReference type="Pfam" id="PF00034">
    <property type="entry name" value="Cytochrom_C"/>
    <property type="match status" value="1"/>
</dbReference>
<evidence type="ECO:0000256" key="6">
    <source>
        <dbReference type="PROSITE-ProRule" id="PRU00433"/>
    </source>
</evidence>
<keyword evidence="3 6" id="KW-0479">Metal-binding</keyword>
<evidence type="ECO:0000313" key="9">
    <source>
        <dbReference type="EMBL" id="SCX92625.1"/>
    </source>
</evidence>
<dbReference type="InterPro" id="IPR036909">
    <property type="entry name" value="Cyt_c-like_dom_sf"/>
</dbReference>
<dbReference type="GO" id="GO:0009055">
    <property type="term" value="F:electron transfer activity"/>
    <property type="evidence" value="ECO:0007669"/>
    <property type="project" value="InterPro"/>
</dbReference>
<dbReference type="OrthoDB" id="9796421at2"/>
<dbReference type="GO" id="GO:0046872">
    <property type="term" value="F:metal ion binding"/>
    <property type="evidence" value="ECO:0007669"/>
    <property type="project" value="UniProtKB-KW"/>
</dbReference>
<keyword evidence="5 6" id="KW-0408">Iron</keyword>
<dbReference type="SUPFAM" id="SSF46626">
    <property type="entry name" value="Cytochrome c"/>
    <property type="match status" value="1"/>
</dbReference>
<feature type="chain" id="PRO_5010193953" evidence="7">
    <location>
        <begin position="23"/>
        <end position="128"/>
    </location>
</feature>
<accession>A0A1G5BQX7</accession>
<feature type="signal peptide" evidence="7">
    <location>
        <begin position="1"/>
        <end position="22"/>
    </location>
</feature>